<evidence type="ECO:0000256" key="1">
    <source>
        <dbReference type="SAM" id="MobiDB-lite"/>
    </source>
</evidence>
<feature type="transmembrane region" description="Helical" evidence="2">
    <location>
        <begin position="683"/>
        <end position="702"/>
    </location>
</feature>
<gene>
    <name evidence="3" type="ORF">DS079_10750</name>
</gene>
<feature type="transmembrane region" description="Helical" evidence="2">
    <location>
        <begin position="424"/>
        <end position="457"/>
    </location>
</feature>
<organism evidence="3 4">
    <name type="scientific">Brachybacterium paraconglomeratum</name>
    <dbReference type="NCBI Taxonomy" id="173362"/>
    <lineage>
        <taxon>Bacteria</taxon>
        <taxon>Bacillati</taxon>
        <taxon>Actinomycetota</taxon>
        <taxon>Actinomycetes</taxon>
        <taxon>Micrococcales</taxon>
        <taxon>Dermabacteraceae</taxon>
        <taxon>Brachybacterium</taxon>
    </lineage>
</organism>
<feature type="transmembrane region" description="Helical" evidence="2">
    <location>
        <begin position="382"/>
        <end position="403"/>
    </location>
</feature>
<feature type="region of interest" description="Disordered" evidence="1">
    <location>
        <begin position="770"/>
        <end position="817"/>
    </location>
</feature>
<evidence type="ECO:0000313" key="4">
    <source>
        <dbReference type="Proteomes" id="UP000274327"/>
    </source>
</evidence>
<comment type="caution">
    <text evidence="3">The sequence shown here is derived from an EMBL/GenBank/DDBJ whole genome shotgun (WGS) entry which is preliminary data.</text>
</comment>
<feature type="compositionally biased region" description="Basic residues" evidence="1">
    <location>
        <begin position="808"/>
        <end position="817"/>
    </location>
</feature>
<feature type="transmembrane region" description="Helical" evidence="2">
    <location>
        <begin position="285"/>
        <end position="309"/>
    </location>
</feature>
<sequence>MDLITQFPLGDDLAVTLLVLGLLAVAALVAGAVVPTRLRRDEDSAEVDPTLGRRLGAPLLSSASILLWVGLPLAVVVYLAPGGTDDRILRSAMLLVGLALGPLAAWRGLAIQLAALGVDPERRGAMVPRLGALTVAGALALAALPVVIAVWFLQTTAGPALVALAAGAAISALVVRASAAPVEAGAAAAAVLVGTDEHELDVDDEENLGGPHLRSARMVRRGGALGADLVAVATAGAALGVLLGVPVLAAEGFVVTLLALGTALLAAGVAAVVPHAGREGHERGALQLGGLIPSVLGAAGAVAAAALWIPSQYKDLRFEDVGLENFTDPAITGGTDTPREQLEPQIEELGGDLSQFISQTDDSQYASAFLDMLALYGITPNVVVAVALGLGALAALAAVLLLGGTGHRLGGSVLRAARTSRTGGALGLTAGLGSTALTAAGALALVVLIAAVLSVLAAGVPSLALTLAVHAGLGALIVVAGHAGPLLASTLLDRAGAESGSRRAAGGIATGPLGALLLAAVLIGLGALGPVVSALQLAPRAATVWEDRALHLATPASLTLLGGVALGVVTVLLMTSSLLDGARRLGANAVVETRAAMLEGRDGADLPELPEMVRRAALTPVVVAVLAPVVAGFGLGPAALPGLVVGVVLTAAGLGLWTLGSASTLAGASAVIGSGRYGGPGSWGHSGALGGAVLTGILRSVIGSVALPLALTASLLSALAVSAVVGMSTDGTSSYLRWGIAVVAIIIALTCWVITATAPEVDLEDEHEELSRPLFSRSAEEAPEESLDAMDWEVDEEDRHEVTVTARPTRRKRKGKG</sequence>
<feature type="transmembrane region" description="Helical" evidence="2">
    <location>
        <begin position="463"/>
        <end position="492"/>
    </location>
</feature>
<feature type="transmembrane region" description="Helical" evidence="2">
    <location>
        <begin position="513"/>
        <end position="532"/>
    </location>
</feature>
<keyword evidence="2" id="KW-0812">Transmembrane</keyword>
<feature type="transmembrane region" description="Helical" evidence="2">
    <location>
        <begin position="224"/>
        <end position="247"/>
    </location>
</feature>
<dbReference type="EMBL" id="QOCI01000008">
    <property type="protein sequence ID" value="RRR18220.1"/>
    <property type="molecule type" value="Genomic_DNA"/>
</dbReference>
<feature type="transmembrane region" description="Helical" evidence="2">
    <location>
        <begin position="158"/>
        <end position="175"/>
    </location>
</feature>
<feature type="transmembrane region" description="Helical" evidence="2">
    <location>
        <begin position="130"/>
        <end position="152"/>
    </location>
</feature>
<protein>
    <submittedName>
        <fullName evidence="3">Pyrophosphatase</fullName>
    </submittedName>
</protein>
<feature type="transmembrane region" description="Helical" evidence="2">
    <location>
        <begin position="92"/>
        <end position="118"/>
    </location>
</feature>
<evidence type="ECO:0000313" key="3">
    <source>
        <dbReference type="EMBL" id="RRR18220.1"/>
    </source>
</evidence>
<dbReference type="AlphaFoldDB" id="A0A3R8QTF8"/>
<feature type="transmembrane region" description="Helical" evidence="2">
    <location>
        <begin position="13"/>
        <end position="34"/>
    </location>
</feature>
<feature type="compositionally biased region" description="Acidic residues" evidence="1">
    <location>
        <begin position="781"/>
        <end position="796"/>
    </location>
</feature>
<keyword evidence="2" id="KW-0472">Membrane</keyword>
<evidence type="ECO:0000256" key="2">
    <source>
        <dbReference type="SAM" id="Phobius"/>
    </source>
</evidence>
<feature type="transmembrane region" description="Helical" evidence="2">
    <location>
        <begin position="253"/>
        <end position="273"/>
    </location>
</feature>
<name>A0A3R8QTF8_9MICO</name>
<proteinExistence type="predicted"/>
<keyword evidence="4" id="KW-1185">Reference proteome</keyword>
<feature type="transmembrane region" description="Helical" evidence="2">
    <location>
        <begin position="735"/>
        <end position="755"/>
    </location>
</feature>
<feature type="transmembrane region" description="Helical" evidence="2">
    <location>
        <begin position="55"/>
        <end position="80"/>
    </location>
</feature>
<accession>A0A3R8QTF8</accession>
<reference evidence="3 4" key="1">
    <citation type="submission" date="2018-07" db="EMBL/GenBank/DDBJ databases">
        <title>Brachybacteriurn paraconglorneratum KCTC 9916.</title>
        <authorList>
            <person name="Li Y."/>
        </authorList>
    </citation>
    <scope>NUCLEOTIDE SEQUENCE [LARGE SCALE GENOMIC DNA]</scope>
    <source>
        <strain evidence="3 4">KCTC 9916</strain>
    </source>
</reference>
<feature type="transmembrane region" description="Helical" evidence="2">
    <location>
        <begin position="616"/>
        <end position="636"/>
    </location>
</feature>
<feature type="transmembrane region" description="Helical" evidence="2">
    <location>
        <begin position="708"/>
        <end position="728"/>
    </location>
</feature>
<dbReference type="Proteomes" id="UP000274327">
    <property type="component" value="Unassembled WGS sequence"/>
</dbReference>
<dbReference type="RefSeq" id="WP_126987464.1">
    <property type="nucleotide sequence ID" value="NZ_ML133856.1"/>
</dbReference>
<keyword evidence="2" id="KW-1133">Transmembrane helix</keyword>
<dbReference type="GeneID" id="78121501"/>
<feature type="transmembrane region" description="Helical" evidence="2">
    <location>
        <begin position="552"/>
        <end position="574"/>
    </location>
</feature>
<feature type="transmembrane region" description="Helical" evidence="2">
    <location>
        <begin position="642"/>
        <end position="671"/>
    </location>
</feature>